<protein>
    <recommendedName>
        <fullName evidence="3">Heparan sulphate-N-deacetylase domain-containing protein</fullName>
    </recommendedName>
</protein>
<sequence length="191" mass="21358">MELPIYAPGLPARKIRIILVAFGLLTLGFFLLSALESQFSTLSWSQPLAISVDVRPHKLQTHRVPYRRLVSTKPDITISPNSKVLLLKSSSTSKDSSTISAALQAQRVPFVGLAPDRFYLLPSFLSSAPSMGQVNLIIFEQFLLWTKLLPEYKTAVDNYCRKFGAGVIGFLLDEDLIIRRPKSFMQVSIFV</sequence>
<dbReference type="OrthoDB" id="8958249at2759"/>
<name>A0A3P7M480_DIBLA</name>
<evidence type="ECO:0000313" key="2">
    <source>
        <dbReference type="Proteomes" id="UP000281553"/>
    </source>
</evidence>
<dbReference type="AlphaFoldDB" id="A0A3P7M480"/>
<proteinExistence type="predicted"/>
<dbReference type="EMBL" id="UYRU01068950">
    <property type="protein sequence ID" value="VDN18193.1"/>
    <property type="molecule type" value="Genomic_DNA"/>
</dbReference>
<evidence type="ECO:0000313" key="1">
    <source>
        <dbReference type="EMBL" id="VDN18193.1"/>
    </source>
</evidence>
<evidence type="ECO:0008006" key="3">
    <source>
        <dbReference type="Google" id="ProtNLM"/>
    </source>
</evidence>
<organism evidence="1 2">
    <name type="scientific">Dibothriocephalus latus</name>
    <name type="common">Fish tapeworm</name>
    <name type="synonym">Diphyllobothrium latum</name>
    <dbReference type="NCBI Taxonomy" id="60516"/>
    <lineage>
        <taxon>Eukaryota</taxon>
        <taxon>Metazoa</taxon>
        <taxon>Spiralia</taxon>
        <taxon>Lophotrochozoa</taxon>
        <taxon>Platyhelminthes</taxon>
        <taxon>Cestoda</taxon>
        <taxon>Eucestoda</taxon>
        <taxon>Diphyllobothriidea</taxon>
        <taxon>Diphyllobothriidae</taxon>
        <taxon>Dibothriocephalus</taxon>
    </lineage>
</organism>
<dbReference type="Proteomes" id="UP000281553">
    <property type="component" value="Unassembled WGS sequence"/>
</dbReference>
<gene>
    <name evidence="1" type="ORF">DILT_LOCUS13115</name>
</gene>
<keyword evidence="2" id="KW-1185">Reference proteome</keyword>
<accession>A0A3P7M480</accession>
<reference evidence="1 2" key="1">
    <citation type="submission" date="2018-11" db="EMBL/GenBank/DDBJ databases">
        <authorList>
            <consortium name="Pathogen Informatics"/>
        </authorList>
    </citation>
    <scope>NUCLEOTIDE SEQUENCE [LARGE SCALE GENOMIC DNA]</scope>
</reference>